<dbReference type="Proteomes" id="UP001150266">
    <property type="component" value="Unassembled WGS sequence"/>
</dbReference>
<name>A0A9W9DIH5_9AGAR</name>
<dbReference type="AlphaFoldDB" id="A0A9W9DIH5"/>
<accession>A0A9W9DIH5</accession>
<organism evidence="1 2">
    <name type="scientific">Lentinula aciculospora</name>
    <dbReference type="NCBI Taxonomy" id="153920"/>
    <lineage>
        <taxon>Eukaryota</taxon>
        <taxon>Fungi</taxon>
        <taxon>Dikarya</taxon>
        <taxon>Basidiomycota</taxon>
        <taxon>Agaricomycotina</taxon>
        <taxon>Agaricomycetes</taxon>
        <taxon>Agaricomycetidae</taxon>
        <taxon>Agaricales</taxon>
        <taxon>Marasmiineae</taxon>
        <taxon>Omphalotaceae</taxon>
        <taxon>Lentinula</taxon>
    </lineage>
</organism>
<comment type="caution">
    <text evidence="1">The sequence shown here is derived from an EMBL/GenBank/DDBJ whole genome shotgun (WGS) entry which is preliminary data.</text>
</comment>
<evidence type="ECO:0000313" key="1">
    <source>
        <dbReference type="EMBL" id="KAJ4472177.1"/>
    </source>
</evidence>
<sequence length="400" mass="44897">MEAAIYDDFNVYSPFDFDIKPDPTIVESEYAPVAIVDSLDSLYASSSNISSSADVLPSDIHTKDVTYSFGVQYVHETDLWDSSLAHLTRQSKFHFAPRRISAQSHKPASPVDKMLGTNTCPLTMHVVLIKEHIDNLKIHSQVLADDMCVLRMVLQQLSKEGWSLANNMDLQRSLLVSSEQRLAFIAPRVPLVADDPSQVYIKYITFEYGSENTNSKIRAPTKSTCTIRFPVVQFSGLFPDRAVELIVTGERPSTNEVNRIQETLQIAEPVYRKLGQNICVLESLTDRMEMEFSNIRQEIFLHSVLLAPVNRIPGEVLMEMFSHCFHIAEVSPVSESGPVLVPFVLGAVNSRWRSVVKSLPHLWSAIRVHLNVTAHPSYALKILLAWLERSGTTSSLSLKN</sequence>
<dbReference type="EMBL" id="JAOTPV010000021">
    <property type="protein sequence ID" value="KAJ4472177.1"/>
    <property type="molecule type" value="Genomic_DNA"/>
</dbReference>
<gene>
    <name evidence="1" type="ORF">J3R30DRAFT_1048143</name>
</gene>
<dbReference type="OrthoDB" id="2934587at2759"/>
<proteinExistence type="predicted"/>
<evidence type="ECO:0000313" key="2">
    <source>
        <dbReference type="Proteomes" id="UP001150266"/>
    </source>
</evidence>
<reference evidence="1" key="1">
    <citation type="submission" date="2022-08" db="EMBL/GenBank/DDBJ databases">
        <title>A Global Phylogenomic Analysis of the Shiitake Genus Lentinula.</title>
        <authorList>
            <consortium name="DOE Joint Genome Institute"/>
            <person name="Sierra-Patev S."/>
            <person name="Min B."/>
            <person name="Naranjo-Ortiz M."/>
            <person name="Looney B."/>
            <person name="Konkel Z."/>
            <person name="Slot J.C."/>
            <person name="Sakamoto Y."/>
            <person name="Steenwyk J.L."/>
            <person name="Rokas A."/>
            <person name="Carro J."/>
            <person name="Camarero S."/>
            <person name="Ferreira P."/>
            <person name="Molpeceres G."/>
            <person name="Ruiz-Duenas F.J."/>
            <person name="Serrano A."/>
            <person name="Henrissat B."/>
            <person name="Drula E."/>
            <person name="Hughes K.W."/>
            <person name="Mata J.L."/>
            <person name="Ishikawa N.K."/>
            <person name="Vargas-Isla R."/>
            <person name="Ushijima S."/>
            <person name="Smith C.A."/>
            <person name="Ahrendt S."/>
            <person name="Andreopoulos W."/>
            <person name="He G."/>
            <person name="Labutti K."/>
            <person name="Lipzen A."/>
            <person name="Ng V."/>
            <person name="Riley R."/>
            <person name="Sandor L."/>
            <person name="Barry K."/>
            <person name="Martinez A.T."/>
            <person name="Xiao Y."/>
            <person name="Gibbons J.G."/>
            <person name="Terashima K."/>
            <person name="Grigoriev I.V."/>
            <person name="Hibbett D.S."/>
        </authorList>
    </citation>
    <scope>NUCLEOTIDE SEQUENCE</scope>
    <source>
        <strain evidence="1">JLM2183</strain>
    </source>
</reference>
<keyword evidence="2" id="KW-1185">Reference proteome</keyword>
<evidence type="ECO:0008006" key="3">
    <source>
        <dbReference type="Google" id="ProtNLM"/>
    </source>
</evidence>
<protein>
    <recommendedName>
        <fullName evidence="3">F-box domain-containing protein</fullName>
    </recommendedName>
</protein>